<proteinExistence type="inferred from homology"/>
<dbReference type="EC" id="1.11.1.24" evidence="2"/>
<keyword evidence="3" id="KW-0575">Peroxidase</keyword>
<dbReference type="EMBL" id="SJPL01000001">
    <property type="protein sequence ID" value="TWT68513.1"/>
    <property type="molecule type" value="Genomic_DNA"/>
</dbReference>
<reference evidence="14 15" key="1">
    <citation type="submission" date="2019-02" db="EMBL/GenBank/DDBJ databases">
        <title>Deep-cultivation of Planctomycetes and their phenomic and genomic characterization uncovers novel biology.</title>
        <authorList>
            <person name="Wiegand S."/>
            <person name="Jogler M."/>
            <person name="Boedeker C."/>
            <person name="Pinto D."/>
            <person name="Vollmers J."/>
            <person name="Rivas-Marin E."/>
            <person name="Kohn T."/>
            <person name="Peeters S.H."/>
            <person name="Heuer A."/>
            <person name="Rast P."/>
            <person name="Oberbeckmann S."/>
            <person name="Bunk B."/>
            <person name="Jeske O."/>
            <person name="Meyerdierks A."/>
            <person name="Storesund J.E."/>
            <person name="Kallscheuer N."/>
            <person name="Luecker S."/>
            <person name="Lage O.M."/>
            <person name="Pohl T."/>
            <person name="Merkel B.J."/>
            <person name="Hornburger P."/>
            <person name="Mueller R.-W."/>
            <person name="Bruemmer F."/>
            <person name="Labrenz M."/>
            <person name="Spormann A.M."/>
            <person name="Op Den Camp H."/>
            <person name="Overmann J."/>
            <person name="Amann R."/>
            <person name="Jetten M.S.M."/>
            <person name="Mascher T."/>
            <person name="Medema M.H."/>
            <person name="Devos D.P."/>
            <person name="Kaster A.-K."/>
            <person name="Ovreas L."/>
            <person name="Rohde M."/>
            <person name="Galperin M.Y."/>
            <person name="Jogler C."/>
        </authorList>
    </citation>
    <scope>NUCLEOTIDE SEQUENCE [LARGE SCALE GENOMIC DNA]</scope>
    <source>
        <strain evidence="14 15">Pan14r</strain>
    </source>
</reference>
<name>A0A5C5Y1J2_9PLAN</name>
<evidence type="ECO:0000313" key="15">
    <source>
        <dbReference type="Proteomes" id="UP000317238"/>
    </source>
</evidence>
<dbReference type="Proteomes" id="UP000317238">
    <property type="component" value="Unassembled WGS sequence"/>
</dbReference>
<dbReference type="InterPro" id="IPR036249">
    <property type="entry name" value="Thioredoxin-like_sf"/>
</dbReference>
<organism evidence="14 15">
    <name type="scientific">Crateriforma conspicua</name>
    <dbReference type="NCBI Taxonomy" id="2527996"/>
    <lineage>
        <taxon>Bacteria</taxon>
        <taxon>Pseudomonadati</taxon>
        <taxon>Planctomycetota</taxon>
        <taxon>Planctomycetia</taxon>
        <taxon>Planctomycetales</taxon>
        <taxon>Planctomycetaceae</taxon>
        <taxon>Crateriforma</taxon>
    </lineage>
</organism>
<comment type="caution">
    <text evidence="14">The sequence shown here is derived from an EMBL/GenBank/DDBJ whole genome shotgun (WGS) entry which is preliminary data.</text>
</comment>
<evidence type="ECO:0000256" key="3">
    <source>
        <dbReference type="ARBA" id="ARBA00022559"/>
    </source>
</evidence>
<evidence type="ECO:0000256" key="6">
    <source>
        <dbReference type="ARBA" id="ARBA00023157"/>
    </source>
</evidence>
<evidence type="ECO:0000256" key="10">
    <source>
        <dbReference type="ARBA" id="ARBA00042639"/>
    </source>
</evidence>
<dbReference type="OrthoDB" id="9809746at2"/>
<feature type="domain" description="Thioredoxin" evidence="13">
    <location>
        <begin position="40"/>
        <end position="210"/>
    </location>
</feature>
<dbReference type="AlphaFoldDB" id="A0A5C5Y1J2"/>
<evidence type="ECO:0000313" key="14">
    <source>
        <dbReference type="EMBL" id="TWT68513.1"/>
    </source>
</evidence>
<evidence type="ECO:0000256" key="1">
    <source>
        <dbReference type="ARBA" id="ARBA00003330"/>
    </source>
</evidence>
<comment type="similarity">
    <text evidence="9">Belongs to the peroxiredoxin family. BCP/PrxQ subfamily.</text>
</comment>
<comment type="function">
    <text evidence="1">Thiol-specific peroxidase that catalyzes the reduction of hydrogen peroxide and organic hydroperoxides to water and alcohols, respectively. Plays a role in cell protection against oxidative stress by detoxifying peroxides and as sensor of hydrogen peroxide-mediated signaling events.</text>
</comment>
<dbReference type="InterPro" id="IPR000866">
    <property type="entry name" value="AhpC/TSA"/>
</dbReference>
<dbReference type="GO" id="GO:0045454">
    <property type="term" value="P:cell redox homeostasis"/>
    <property type="evidence" value="ECO:0007669"/>
    <property type="project" value="TreeGrafter"/>
</dbReference>
<keyword evidence="15" id="KW-1185">Reference proteome</keyword>
<keyword evidence="4" id="KW-0049">Antioxidant</keyword>
<gene>
    <name evidence="14" type="primary">resA_1</name>
    <name evidence="14" type="ORF">Pan14r_07590</name>
</gene>
<evidence type="ECO:0000256" key="9">
    <source>
        <dbReference type="ARBA" id="ARBA00038489"/>
    </source>
</evidence>
<evidence type="ECO:0000259" key="13">
    <source>
        <dbReference type="PROSITE" id="PS51352"/>
    </source>
</evidence>
<dbReference type="PROSITE" id="PS51352">
    <property type="entry name" value="THIOREDOXIN_2"/>
    <property type="match status" value="1"/>
</dbReference>
<keyword evidence="6" id="KW-1015">Disulfide bond</keyword>
<evidence type="ECO:0000256" key="2">
    <source>
        <dbReference type="ARBA" id="ARBA00013017"/>
    </source>
</evidence>
<feature type="signal peptide" evidence="12">
    <location>
        <begin position="1"/>
        <end position="27"/>
    </location>
</feature>
<evidence type="ECO:0000256" key="5">
    <source>
        <dbReference type="ARBA" id="ARBA00023002"/>
    </source>
</evidence>
<evidence type="ECO:0000256" key="7">
    <source>
        <dbReference type="ARBA" id="ARBA00023284"/>
    </source>
</evidence>
<dbReference type="Gene3D" id="3.40.30.10">
    <property type="entry name" value="Glutaredoxin"/>
    <property type="match status" value="1"/>
</dbReference>
<evidence type="ECO:0000256" key="12">
    <source>
        <dbReference type="SAM" id="SignalP"/>
    </source>
</evidence>
<evidence type="ECO:0000256" key="4">
    <source>
        <dbReference type="ARBA" id="ARBA00022862"/>
    </source>
</evidence>
<feature type="chain" id="PRO_5022834667" description="thioredoxin-dependent peroxiredoxin" evidence="12">
    <location>
        <begin position="28"/>
        <end position="210"/>
    </location>
</feature>
<dbReference type="Pfam" id="PF00578">
    <property type="entry name" value="AhpC-TSA"/>
    <property type="match status" value="1"/>
</dbReference>
<dbReference type="GO" id="GO:0034599">
    <property type="term" value="P:cellular response to oxidative stress"/>
    <property type="evidence" value="ECO:0007669"/>
    <property type="project" value="TreeGrafter"/>
</dbReference>
<protein>
    <recommendedName>
        <fullName evidence="2">thioredoxin-dependent peroxiredoxin</fullName>
        <ecNumber evidence="2">1.11.1.24</ecNumber>
    </recommendedName>
    <alternativeName>
        <fullName evidence="8">Thioredoxin peroxidase</fullName>
    </alternativeName>
    <alternativeName>
        <fullName evidence="10">Thioredoxin-dependent peroxiredoxin Bcp</fullName>
    </alternativeName>
</protein>
<dbReference type="PANTHER" id="PTHR42801">
    <property type="entry name" value="THIOREDOXIN-DEPENDENT PEROXIDE REDUCTASE"/>
    <property type="match status" value="1"/>
</dbReference>
<dbReference type="CDD" id="cd02970">
    <property type="entry name" value="PRX_like2"/>
    <property type="match status" value="1"/>
</dbReference>
<comment type="catalytic activity">
    <reaction evidence="11">
        <text>a hydroperoxide + [thioredoxin]-dithiol = an alcohol + [thioredoxin]-disulfide + H2O</text>
        <dbReference type="Rhea" id="RHEA:62620"/>
        <dbReference type="Rhea" id="RHEA-COMP:10698"/>
        <dbReference type="Rhea" id="RHEA-COMP:10700"/>
        <dbReference type="ChEBI" id="CHEBI:15377"/>
        <dbReference type="ChEBI" id="CHEBI:29950"/>
        <dbReference type="ChEBI" id="CHEBI:30879"/>
        <dbReference type="ChEBI" id="CHEBI:35924"/>
        <dbReference type="ChEBI" id="CHEBI:50058"/>
        <dbReference type="EC" id="1.11.1.24"/>
    </reaction>
</comment>
<keyword evidence="7" id="KW-0676">Redox-active center</keyword>
<dbReference type="SUPFAM" id="SSF52833">
    <property type="entry name" value="Thioredoxin-like"/>
    <property type="match status" value="1"/>
</dbReference>
<dbReference type="InterPro" id="IPR013766">
    <property type="entry name" value="Thioredoxin_domain"/>
</dbReference>
<keyword evidence="5" id="KW-0560">Oxidoreductase</keyword>
<dbReference type="GO" id="GO:0008379">
    <property type="term" value="F:thioredoxin peroxidase activity"/>
    <property type="evidence" value="ECO:0007669"/>
    <property type="project" value="TreeGrafter"/>
</dbReference>
<dbReference type="GO" id="GO:0005737">
    <property type="term" value="C:cytoplasm"/>
    <property type="evidence" value="ECO:0007669"/>
    <property type="project" value="TreeGrafter"/>
</dbReference>
<dbReference type="PANTHER" id="PTHR42801:SF7">
    <property type="entry name" value="SLL1159 PROTEIN"/>
    <property type="match status" value="1"/>
</dbReference>
<keyword evidence="12" id="KW-0732">Signal</keyword>
<dbReference type="InterPro" id="IPR050924">
    <property type="entry name" value="Peroxiredoxin_BCP/PrxQ"/>
</dbReference>
<sequence precursor="true">MKFQPFALMMTAAASLGSILGTSVAPAAGIAPTAQQTDPIAVGADLPDVEVTSIKGEDVSLRDIADGKPTVLVFFRGGWCPICSRHTAELIKVYPKIQEAGAQIVAISPDNESSSKDNIAKNSIPFPVFSDPDVSAAKAFGLAFQVDDGTLEKYKGYGIDLEKASGFDHHALPIPAVYITDAKGKIVYAHSDPNYRQRLDPKKILDNLPE</sequence>
<evidence type="ECO:0000256" key="8">
    <source>
        <dbReference type="ARBA" id="ARBA00032824"/>
    </source>
</evidence>
<accession>A0A5C5Y1J2</accession>
<evidence type="ECO:0000256" key="11">
    <source>
        <dbReference type="ARBA" id="ARBA00049091"/>
    </source>
</evidence>